<protein>
    <recommendedName>
        <fullName evidence="4">ABC transporter membrane protein</fullName>
    </recommendedName>
</protein>
<feature type="transmembrane region" description="Helical" evidence="1">
    <location>
        <begin position="490"/>
        <end position="511"/>
    </location>
</feature>
<gene>
    <name evidence="2" type="ORF">Spaf_1289</name>
</gene>
<feature type="transmembrane region" description="Helical" evidence="1">
    <location>
        <begin position="48"/>
        <end position="69"/>
    </location>
</feature>
<evidence type="ECO:0008006" key="4">
    <source>
        <dbReference type="Google" id="ProtNLM"/>
    </source>
</evidence>
<dbReference type="eggNOG" id="ENOG502Z8ZE">
    <property type="taxonomic scope" value="Bacteria"/>
</dbReference>
<dbReference type="EMBL" id="CP003122">
    <property type="protein sequence ID" value="AFJ26273.1"/>
    <property type="molecule type" value="Genomic_DNA"/>
</dbReference>
<dbReference type="STRING" id="1114965.Spaf_1289"/>
<evidence type="ECO:0000313" key="2">
    <source>
        <dbReference type="EMBL" id="AFJ26273.1"/>
    </source>
</evidence>
<dbReference type="PATRIC" id="fig|1114965.3.peg.1243"/>
<proteinExistence type="predicted"/>
<accession>I1ZMJ9</accession>
<keyword evidence="1" id="KW-1133">Transmembrane helix</keyword>
<feature type="transmembrane region" description="Helical" evidence="1">
    <location>
        <begin position="408"/>
        <end position="435"/>
    </location>
</feature>
<feature type="transmembrane region" description="Helical" evidence="1">
    <location>
        <begin position="195"/>
        <end position="215"/>
    </location>
</feature>
<feature type="transmembrane region" description="Helical" evidence="1">
    <location>
        <begin position="441"/>
        <end position="461"/>
    </location>
</feature>
<dbReference type="HOGENOM" id="CLU_020248_0_0_9"/>
<evidence type="ECO:0000313" key="3">
    <source>
        <dbReference type="Proteomes" id="UP000002865"/>
    </source>
</evidence>
<dbReference type="Proteomes" id="UP000002865">
    <property type="component" value="Chromosome"/>
</dbReference>
<feature type="transmembrane region" description="Helical" evidence="1">
    <location>
        <begin position="318"/>
        <end position="342"/>
    </location>
</feature>
<name>I1ZMJ9_STRPA</name>
<feature type="transmembrane region" description="Helical" evidence="1">
    <location>
        <begin position="362"/>
        <end position="387"/>
    </location>
</feature>
<dbReference type="KEGG" id="scf:Spaf_1289"/>
<keyword evidence="1" id="KW-0812">Transmembrane</keyword>
<feature type="transmembrane region" description="Helical" evidence="1">
    <location>
        <begin position="517"/>
        <end position="538"/>
    </location>
</feature>
<reference evidence="2 3" key="1">
    <citation type="journal article" date="2012" name="PLoS ONE">
        <title>Complete Genome and Transcriptomes of Streptococcus parasanguinis FW213: Phylogenic Relations and Potential Virulence Mechanisms.</title>
        <authorList>
            <person name="Geng J."/>
            <person name="Chiu C.H."/>
            <person name="Tang P."/>
            <person name="Chen Y."/>
            <person name="Shieh H.R."/>
            <person name="Hu S."/>
            <person name="Chen Y.Y."/>
        </authorList>
    </citation>
    <scope>NUCLEOTIDE SEQUENCE [LARGE SCALE GENOMIC DNA]</scope>
    <source>
        <strain evidence="2 3">FW213</strain>
    </source>
</reference>
<dbReference type="PaxDb" id="1114965-Spaf_1289"/>
<organism evidence="2 3">
    <name type="scientific">Streptococcus parasanguinis FW213</name>
    <dbReference type="NCBI Taxonomy" id="1114965"/>
    <lineage>
        <taxon>Bacteria</taxon>
        <taxon>Bacillati</taxon>
        <taxon>Bacillota</taxon>
        <taxon>Bacilli</taxon>
        <taxon>Lactobacillales</taxon>
        <taxon>Streptococcaceae</taxon>
        <taxon>Streptococcus</taxon>
    </lineage>
</organism>
<dbReference type="AlphaFoldDB" id="I1ZMJ9"/>
<sequence length="551" mass="62083">MAIMRLKIIQQLVNVNIIYASQPAQIAKLRAKQAKKPDVKLNVARKSVLNYLFLGLVYFLIFGLLFSIYDFVNQPAFFVNMVALFSLMTISQGFMSFYNVFYESKDLQFYRPYAFSDAEVVAGKSISVILTLLMAILPLVSYFLILPVQAGGFNPLGILLGLFCALILLGVLFLATIILAHLITKTVFFKKHTTLVSNIMVGIGSLLSLGAYLYLNLVQTHRVEVSGGTDIPILFPPFTAFHQFILHPFDGEALLGLLGWILVLLVLIGLVRKIVIPQFYDAALAVATNQTVKERVKVLHVGQKDSFRRFVIQYHRRLLSDGTLMVQVLLMMSILPYIFLLSGAAGASKNIGGLSPYLTPQYLVPLTLVAILIGVFNSFGGLTSIGISLERENFEYLRSLPIDFKRYLFMKFWLLYLVQSILPVILLVGVCLYFGVHPLAILAMLLIWVVTTIPFCIQDYVKDFQNFSTNWTNITELMTRHRGNAVLQSILLIVFLFLMFLLIIVSFIWTYHSVSTLLAVILYSIILLIGAGISYTIYRKKIRTLYQEIGE</sequence>
<feature type="transmembrane region" description="Helical" evidence="1">
    <location>
        <begin position="157"/>
        <end position="183"/>
    </location>
</feature>
<evidence type="ECO:0000256" key="1">
    <source>
        <dbReference type="SAM" id="Phobius"/>
    </source>
</evidence>
<keyword evidence="1" id="KW-0472">Membrane</keyword>
<feature type="transmembrane region" description="Helical" evidence="1">
    <location>
        <begin position="121"/>
        <end position="145"/>
    </location>
</feature>
<feature type="transmembrane region" description="Helical" evidence="1">
    <location>
        <begin position="253"/>
        <end position="271"/>
    </location>
</feature>
<feature type="transmembrane region" description="Helical" evidence="1">
    <location>
        <begin position="75"/>
        <end position="101"/>
    </location>
</feature>